<dbReference type="Pfam" id="PF00004">
    <property type="entry name" value="AAA"/>
    <property type="match status" value="1"/>
</dbReference>
<dbReference type="GO" id="GO:0004222">
    <property type="term" value="F:metalloendopeptidase activity"/>
    <property type="evidence" value="ECO:0007669"/>
    <property type="project" value="InterPro"/>
</dbReference>
<dbReference type="InterPro" id="IPR000642">
    <property type="entry name" value="Peptidase_M41"/>
</dbReference>
<dbReference type="GO" id="GO:0004176">
    <property type="term" value="F:ATP-dependent peptidase activity"/>
    <property type="evidence" value="ECO:0007669"/>
    <property type="project" value="InterPro"/>
</dbReference>
<dbReference type="SUPFAM" id="SSF52540">
    <property type="entry name" value="P-loop containing nucleoside triphosphate hydrolases"/>
    <property type="match status" value="1"/>
</dbReference>
<evidence type="ECO:0000256" key="17">
    <source>
        <dbReference type="SAM" id="MobiDB-lite"/>
    </source>
</evidence>
<organism evidence="19 20">
    <name type="scientific">Corynebacterium kroppenstedtii (strain DSM 44385 / JCM 11950 / CIP 105744 / CCUG 35717)</name>
    <dbReference type="NCBI Taxonomy" id="645127"/>
    <lineage>
        <taxon>Bacteria</taxon>
        <taxon>Bacillati</taxon>
        <taxon>Actinomycetota</taxon>
        <taxon>Actinomycetes</taxon>
        <taxon>Mycobacteriales</taxon>
        <taxon>Corynebacteriaceae</taxon>
        <taxon>Corynebacterium</taxon>
    </lineage>
</organism>
<dbReference type="KEGG" id="ckp:ckrop_1651"/>
<evidence type="ECO:0000256" key="10">
    <source>
        <dbReference type="ARBA" id="ARBA00022840"/>
    </source>
</evidence>
<dbReference type="PANTHER" id="PTHR23076">
    <property type="entry name" value="METALLOPROTEASE M41 FTSH"/>
    <property type="match status" value="1"/>
</dbReference>
<evidence type="ECO:0000256" key="6">
    <source>
        <dbReference type="ARBA" id="ARBA00022723"/>
    </source>
</evidence>
<dbReference type="GO" id="GO:0051301">
    <property type="term" value="P:cell division"/>
    <property type="evidence" value="ECO:0007669"/>
    <property type="project" value="UniProtKB-KW"/>
</dbReference>
<dbReference type="Proteomes" id="UP000001473">
    <property type="component" value="Chromosome"/>
</dbReference>
<dbReference type="InterPro" id="IPR011546">
    <property type="entry name" value="Pept_M41_FtsH_extracell"/>
</dbReference>
<sequence>MRGSMDRKKVMRIATVIAIIMLGIFAFSVFSSSTRGYQDVDTSVALKQLKDGNVKKAQINDREQQLQLDLKKKIDEGDHKDVDKVIAKYPARTSDQVFDAVQKSNPESYTTKVTQDSWLGQMFAVLGPMILFFLLIMFFFSRMQGGSGMGGMFGFGKSKAKELTKDMPKTNFGDVAGEEEAVEELTEIRDFLQGPERYERLGAKIPRGVLLYGPPGTGKTLLARAVAGEAGVPFYSISGSDFVEMFVGVGASRVRDLFTQAKENSPCIIFIDEIDAVGRQRGSGMGGGHDEREQTLNQLLVEMDGFGDRQGVILIAATNRPDILDPALLRPGRFDRQIPVTNPDLAGREQILRVHAKNKPLGPDVDLNSLAKRTAGMSGADLANVLNEAALLTARVNGNIITADALEEATDRVVGGPRRSSKIISEHEKKVTAYHEGGHTLAAWAMKDIERVYKVTILARGRTGGHAMTASEDDKEMYNRAELFARLVFAMGGRSGEELIFGNPTTGASADIEQATKIARAMVTEYGMSPDLGAVKYGEEQGDPFSGRGSGGKLEYSDDVAATIDKQVRYLIEKAHDEAYAILKENRETFDLLAQKLLEKETLRRPDLEAIFTNVKPRERLEIFTNEDVLHPKDDKDPVKTPVELARERGEEPPKRHDFLEASRQARRERESAANQANAQSVNAGGTNNTGGAGQQESVQQGPGAQGPGAQGSDARGWSANDATTGANGNSNAGYEGQTTVIPRNNGSSNYGSYPAGTPTNQQTPGSTNDDGTPVYGGTPPPAGWTAPGWPPSDRAPRYSESGESQTSGAHQAGARHSAENRGTTAGQPGQHPGMQNYGVGQPSEPADNGLHGFRFPENERPDHPWDDGRHSTGEQNSSESGHNHDASGYKWSDHNGSSEQGNRREDGDH</sequence>
<dbReference type="Pfam" id="PF01434">
    <property type="entry name" value="Peptidase_M41"/>
    <property type="match status" value="1"/>
</dbReference>
<dbReference type="Pfam" id="PF06480">
    <property type="entry name" value="FtsH_ext"/>
    <property type="match status" value="1"/>
</dbReference>
<feature type="compositionally biased region" description="Polar residues" evidence="17">
    <location>
        <begin position="721"/>
        <end position="771"/>
    </location>
</feature>
<feature type="transmembrane region" description="Helical" evidence="15">
    <location>
        <begin position="118"/>
        <end position="140"/>
    </location>
</feature>
<dbReference type="HOGENOM" id="CLU_000688_16_1_11"/>
<dbReference type="EC" id="3.4.24.-" evidence="15"/>
<dbReference type="InterPro" id="IPR037219">
    <property type="entry name" value="Peptidase_M41-like"/>
</dbReference>
<comment type="subcellular location">
    <subcellularLocation>
        <location evidence="15">Cell membrane</location>
        <topology evidence="15">Multi-pass membrane protein</topology>
        <orientation evidence="15">Cytoplasmic side</orientation>
    </subcellularLocation>
    <subcellularLocation>
        <location evidence="1">Membrane</location>
    </subcellularLocation>
</comment>
<keyword evidence="7 15" id="KW-0547">Nucleotide-binding</keyword>
<gene>
    <name evidence="15 19" type="primary">ftsH</name>
    <name evidence="19" type="ordered locus">ckrop_1651</name>
</gene>
<dbReference type="Gene3D" id="3.40.50.300">
    <property type="entry name" value="P-loop containing nucleotide triphosphate hydrolases"/>
    <property type="match status" value="1"/>
</dbReference>
<dbReference type="GO" id="GO:0006508">
    <property type="term" value="P:proteolysis"/>
    <property type="evidence" value="ECO:0007669"/>
    <property type="project" value="UniProtKB-KW"/>
</dbReference>
<evidence type="ECO:0000256" key="7">
    <source>
        <dbReference type="ARBA" id="ARBA00022741"/>
    </source>
</evidence>
<dbReference type="FunFam" id="3.40.50.300:FF:000001">
    <property type="entry name" value="ATP-dependent zinc metalloprotease FtsH"/>
    <property type="match status" value="1"/>
</dbReference>
<reference evidence="19 20" key="1">
    <citation type="journal article" date="2008" name="J. Biotechnol.">
        <title>Ultrafast pyrosequencing of Corynebacterium kroppenstedtii DSM44385 revealed insights into the physiology of a lipophilic corynebacterium that lacks mycolic acids.</title>
        <authorList>
            <person name="Tauch A."/>
            <person name="Schneider J."/>
            <person name="Szczepanowski R."/>
            <person name="Tilker A."/>
            <person name="Viehoever P."/>
            <person name="Gartemann K.-H."/>
            <person name="Arnold W."/>
            <person name="Blom J."/>
            <person name="Brinkrolf K."/>
            <person name="Brune I."/>
            <person name="Goetker S."/>
            <person name="Weisshaar B."/>
            <person name="Goesmann A."/>
            <person name="Droege M."/>
            <person name="Puehler A."/>
        </authorList>
    </citation>
    <scope>NUCLEOTIDE SEQUENCE [LARGE SCALE GENOMIC DNA]</scope>
    <source>
        <strain evidence="20">DSM 44385 / JCM 11950 / CIP 105744 / CCUG 35717</strain>
    </source>
</reference>
<comment type="cofactor">
    <cofactor evidence="15">
        <name>Zn(2+)</name>
        <dbReference type="ChEBI" id="CHEBI:29105"/>
    </cofactor>
    <text evidence="15">Binds 1 zinc ion per subunit.</text>
</comment>
<keyword evidence="13 15" id="KW-0472">Membrane</keyword>
<dbReference type="PROSITE" id="PS00674">
    <property type="entry name" value="AAA"/>
    <property type="match status" value="1"/>
</dbReference>
<proteinExistence type="inferred from homology"/>
<keyword evidence="12 15" id="KW-0482">Metalloprotease</keyword>
<dbReference type="PANTHER" id="PTHR23076:SF97">
    <property type="entry name" value="ATP-DEPENDENT ZINC METALLOPROTEASE YME1L1"/>
    <property type="match status" value="1"/>
</dbReference>
<feature type="compositionally biased region" description="Low complexity" evidence="17">
    <location>
        <begin position="673"/>
        <end position="687"/>
    </location>
</feature>
<dbReference type="MEROPS" id="M41.015"/>
<keyword evidence="8 15" id="KW-0378">Hydrolase</keyword>
<feature type="compositionally biased region" description="Basic and acidic residues" evidence="17">
    <location>
        <begin position="855"/>
        <end position="873"/>
    </location>
</feature>
<evidence type="ECO:0000256" key="8">
    <source>
        <dbReference type="ARBA" id="ARBA00022801"/>
    </source>
</evidence>
<evidence type="ECO:0000256" key="5">
    <source>
        <dbReference type="ARBA" id="ARBA00022692"/>
    </source>
</evidence>
<keyword evidence="10 15" id="KW-0067">ATP-binding</keyword>
<feature type="binding site" evidence="15">
    <location>
        <begin position="213"/>
        <end position="220"/>
    </location>
    <ligand>
        <name>ATP</name>
        <dbReference type="ChEBI" id="CHEBI:30616"/>
    </ligand>
</feature>
<feature type="region of interest" description="Disordered" evidence="17">
    <location>
        <begin position="646"/>
        <end position="910"/>
    </location>
</feature>
<dbReference type="GO" id="GO:0030163">
    <property type="term" value="P:protein catabolic process"/>
    <property type="evidence" value="ECO:0007669"/>
    <property type="project" value="UniProtKB-UniRule"/>
</dbReference>
<comment type="similarity">
    <text evidence="14 15">In the central section; belongs to the AAA ATPase family.</text>
</comment>
<comment type="function">
    <text evidence="15">Acts as a processive, ATP-dependent zinc metallopeptidase for both cytoplasmic and membrane proteins. Plays a role in the quality control of integral membrane proteins.</text>
</comment>
<protein>
    <recommendedName>
        <fullName evidence="15">ATP-dependent zinc metalloprotease FtsH</fullName>
        <ecNumber evidence="15">3.4.24.-</ecNumber>
    </recommendedName>
</protein>
<dbReference type="InterPro" id="IPR003959">
    <property type="entry name" value="ATPase_AAA_core"/>
</dbReference>
<dbReference type="Gene3D" id="1.20.58.760">
    <property type="entry name" value="Peptidase M41"/>
    <property type="match status" value="1"/>
</dbReference>
<evidence type="ECO:0000256" key="9">
    <source>
        <dbReference type="ARBA" id="ARBA00022833"/>
    </source>
</evidence>
<dbReference type="AlphaFoldDB" id="C4LKM1"/>
<dbReference type="InterPro" id="IPR003960">
    <property type="entry name" value="ATPase_AAA_CS"/>
</dbReference>
<keyword evidence="4 15" id="KW-0645">Protease</keyword>
<dbReference type="InterPro" id="IPR041569">
    <property type="entry name" value="AAA_lid_3"/>
</dbReference>
<dbReference type="HAMAP" id="MF_01458">
    <property type="entry name" value="FtsH"/>
    <property type="match status" value="1"/>
</dbReference>
<evidence type="ECO:0000256" key="12">
    <source>
        <dbReference type="ARBA" id="ARBA00023049"/>
    </source>
</evidence>
<feature type="binding site" evidence="15">
    <location>
        <position position="511"/>
    </location>
    <ligand>
        <name>Zn(2+)</name>
        <dbReference type="ChEBI" id="CHEBI:29105"/>
        <note>catalytic</note>
    </ligand>
</feature>
<comment type="similarity">
    <text evidence="2 15">In the C-terminal section; belongs to the peptidase M41 family.</text>
</comment>
<keyword evidence="19" id="KW-0131">Cell cycle</keyword>
<dbReference type="SMART" id="SM00382">
    <property type="entry name" value="AAA"/>
    <property type="match status" value="1"/>
</dbReference>
<evidence type="ECO:0000259" key="18">
    <source>
        <dbReference type="SMART" id="SM00382"/>
    </source>
</evidence>
<evidence type="ECO:0000256" key="4">
    <source>
        <dbReference type="ARBA" id="ARBA00022670"/>
    </source>
</evidence>
<dbReference type="CDD" id="cd19501">
    <property type="entry name" value="RecA-like_FtsH"/>
    <property type="match status" value="1"/>
</dbReference>
<feature type="binding site" evidence="15">
    <location>
        <position position="439"/>
    </location>
    <ligand>
        <name>Zn(2+)</name>
        <dbReference type="ChEBI" id="CHEBI:29105"/>
        <note>catalytic</note>
    </ligand>
</feature>
<dbReference type="Pfam" id="PF17862">
    <property type="entry name" value="AAA_lid_3"/>
    <property type="match status" value="1"/>
</dbReference>
<keyword evidence="5 15" id="KW-0812">Transmembrane</keyword>
<dbReference type="SUPFAM" id="SSF140990">
    <property type="entry name" value="FtsH protease domain-like"/>
    <property type="match status" value="1"/>
</dbReference>
<dbReference type="FunFam" id="1.20.58.760:FF:000001">
    <property type="entry name" value="ATP-dependent zinc metalloprotease FtsH"/>
    <property type="match status" value="1"/>
</dbReference>
<evidence type="ECO:0000313" key="20">
    <source>
        <dbReference type="Proteomes" id="UP000001473"/>
    </source>
</evidence>
<evidence type="ECO:0000256" key="15">
    <source>
        <dbReference type="HAMAP-Rule" id="MF_01458"/>
    </source>
</evidence>
<evidence type="ECO:0000256" key="3">
    <source>
        <dbReference type="ARBA" id="ARBA00022475"/>
    </source>
</evidence>
<keyword evidence="3 15" id="KW-1003">Cell membrane</keyword>
<feature type="domain" description="AAA+ ATPase" evidence="18">
    <location>
        <begin position="205"/>
        <end position="344"/>
    </location>
</feature>
<evidence type="ECO:0000256" key="13">
    <source>
        <dbReference type="ARBA" id="ARBA00023136"/>
    </source>
</evidence>
<keyword evidence="6 15" id="KW-0479">Metal-binding</keyword>
<dbReference type="eggNOG" id="COG0465">
    <property type="taxonomic scope" value="Bacteria"/>
</dbReference>
<evidence type="ECO:0000256" key="2">
    <source>
        <dbReference type="ARBA" id="ARBA00010044"/>
    </source>
</evidence>
<evidence type="ECO:0000256" key="11">
    <source>
        <dbReference type="ARBA" id="ARBA00022989"/>
    </source>
</evidence>
<dbReference type="PRINTS" id="PR00830">
    <property type="entry name" value="ENDOLAPTASE"/>
</dbReference>
<evidence type="ECO:0000256" key="16">
    <source>
        <dbReference type="RuleBase" id="RU003651"/>
    </source>
</evidence>
<keyword evidence="19" id="KW-0132">Cell division</keyword>
<dbReference type="InterPro" id="IPR027417">
    <property type="entry name" value="P-loop_NTPase"/>
</dbReference>
<dbReference type="InterPro" id="IPR005936">
    <property type="entry name" value="FtsH"/>
</dbReference>
<comment type="similarity">
    <text evidence="16">Belongs to the AAA ATPase family.</text>
</comment>
<accession>C4LKM1</accession>
<feature type="transmembrane region" description="Helical" evidence="15">
    <location>
        <begin position="12"/>
        <end position="30"/>
    </location>
</feature>
<keyword evidence="20" id="KW-1185">Reference proteome</keyword>
<evidence type="ECO:0000313" key="19">
    <source>
        <dbReference type="EMBL" id="ACR18376.1"/>
    </source>
</evidence>
<dbReference type="GO" id="GO:0008270">
    <property type="term" value="F:zinc ion binding"/>
    <property type="evidence" value="ECO:0007669"/>
    <property type="project" value="UniProtKB-UniRule"/>
</dbReference>
<dbReference type="NCBIfam" id="TIGR01241">
    <property type="entry name" value="FtsH_fam"/>
    <property type="match status" value="1"/>
</dbReference>
<dbReference type="GO" id="GO:0005524">
    <property type="term" value="F:ATP binding"/>
    <property type="evidence" value="ECO:0007669"/>
    <property type="project" value="UniProtKB-UniRule"/>
</dbReference>
<dbReference type="GO" id="GO:0005886">
    <property type="term" value="C:plasma membrane"/>
    <property type="evidence" value="ECO:0007669"/>
    <property type="project" value="UniProtKB-SubCell"/>
</dbReference>
<dbReference type="GO" id="GO:0016887">
    <property type="term" value="F:ATP hydrolysis activity"/>
    <property type="evidence" value="ECO:0007669"/>
    <property type="project" value="UniProtKB-UniRule"/>
</dbReference>
<evidence type="ECO:0000256" key="1">
    <source>
        <dbReference type="ARBA" id="ARBA00004370"/>
    </source>
</evidence>
<keyword evidence="11 15" id="KW-1133">Transmembrane helix</keyword>
<dbReference type="EMBL" id="CP001620">
    <property type="protein sequence ID" value="ACR18376.1"/>
    <property type="molecule type" value="Genomic_DNA"/>
</dbReference>
<evidence type="ECO:0000256" key="14">
    <source>
        <dbReference type="ARBA" id="ARBA00061570"/>
    </source>
</evidence>
<dbReference type="InterPro" id="IPR003593">
    <property type="entry name" value="AAA+_ATPase"/>
</dbReference>
<keyword evidence="9 15" id="KW-0862">Zinc</keyword>
<dbReference type="FunFam" id="1.10.8.60:FF:000001">
    <property type="entry name" value="ATP-dependent zinc metalloprotease FtsH"/>
    <property type="match status" value="1"/>
</dbReference>
<feature type="binding site" evidence="15">
    <location>
        <position position="435"/>
    </location>
    <ligand>
        <name>Zn(2+)</name>
        <dbReference type="ChEBI" id="CHEBI:29105"/>
        <note>catalytic</note>
    </ligand>
</feature>
<feature type="active site" evidence="15">
    <location>
        <position position="436"/>
    </location>
</feature>
<comment type="subunit">
    <text evidence="15">Homohexamer.</text>
</comment>
<feature type="compositionally biased region" description="Basic and acidic residues" evidence="17">
    <location>
        <begin position="646"/>
        <end position="672"/>
    </location>
</feature>
<feature type="compositionally biased region" description="Basic and acidic residues" evidence="17">
    <location>
        <begin position="882"/>
        <end position="894"/>
    </location>
</feature>
<dbReference type="Gene3D" id="1.10.8.60">
    <property type="match status" value="1"/>
</dbReference>
<name>C4LKM1_CORK4</name>
<dbReference type="STRING" id="645127.ckrop_1651"/>